<keyword evidence="1" id="KW-1133">Transmembrane helix</keyword>
<reference evidence="2 3" key="1">
    <citation type="submission" date="2024-09" db="EMBL/GenBank/DDBJ databases">
        <authorList>
            <person name="Sun Q."/>
            <person name="Mori K."/>
        </authorList>
    </citation>
    <scope>NUCLEOTIDE SEQUENCE [LARGE SCALE GENOMIC DNA]</scope>
    <source>
        <strain evidence="2 3">JCM 11201</strain>
    </source>
</reference>
<comment type="caution">
    <text evidence="2">The sequence shown here is derived from an EMBL/GenBank/DDBJ whole genome shotgun (WGS) entry which is preliminary data.</text>
</comment>
<gene>
    <name evidence="2" type="ORF">ACFFMS_04575</name>
</gene>
<keyword evidence="1" id="KW-0812">Transmembrane</keyword>
<evidence type="ECO:0000256" key="1">
    <source>
        <dbReference type="SAM" id="Phobius"/>
    </source>
</evidence>
<dbReference type="PANTHER" id="PTHR40040">
    <property type="entry name" value="SMALL HYDROPHOBIC PROTEIN-RELATED"/>
    <property type="match status" value="1"/>
</dbReference>
<sequence length="115" mass="12562">MADYERNNRRLLRDFQTEDEEYAAEVAPARIRNDRREDDATAGGTIVGFISLALAVLSFFTYPVIFGIGAVLLGMYARARGAHKTGTFAIILGAIAAVLALVFRVALAAFFLSLF</sequence>
<organism evidence="2 3">
    <name type="scientific">Ectobacillus funiculus</name>
    <dbReference type="NCBI Taxonomy" id="137993"/>
    <lineage>
        <taxon>Bacteria</taxon>
        <taxon>Bacillati</taxon>
        <taxon>Bacillota</taxon>
        <taxon>Bacilli</taxon>
        <taxon>Bacillales</taxon>
        <taxon>Bacillaceae</taxon>
        <taxon>Ectobacillus</taxon>
    </lineage>
</organism>
<feature type="transmembrane region" description="Helical" evidence="1">
    <location>
        <begin position="46"/>
        <end position="76"/>
    </location>
</feature>
<evidence type="ECO:0000313" key="3">
    <source>
        <dbReference type="Proteomes" id="UP001589609"/>
    </source>
</evidence>
<dbReference type="RefSeq" id="WP_129729142.1">
    <property type="nucleotide sequence ID" value="NZ_JAPCYI010000001.1"/>
</dbReference>
<dbReference type="Proteomes" id="UP001589609">
    <property type="component" value="Unassembled WGS sequence"/>
</dbReference>
<keyword evidence="1" id="KW-0472">Membrane</keyword>
<feature type="transmembrane region" description="Helical" evidence="1">
    <location>
        <begin position="88"/>
        <end position="112"/>
    </location>
</feature>
<protein>
    <submittedName>
        <fullName evidence="2">Imidazole glycerol phosphate synthase</fullName>
    </submittedName>
</protein>
<accession>A0ABV5WB56</accession>
<keyword evidence="3" id="KW-1185">Reference proteome</keyword>
<dbReference type="EMBL" id="JBHMAF010000017">
    <property type="protein sequence ID" value="MFB9757819.1"/>
    <property type="molecule type" value="Genomic_DNA"/>
</dbReference>
<proteinExistence type="predicted"/>
<dbReference type="PANTHER" id="PTHR40040:SF1">
    <property type="entry name" value="MEMBRANE PROTEIN"/>
    <property type="match status" value="1"/>
</dbReference>
<evidence type="ECO:0000313" key="2">
    <source>
        <dbReference type="EMBL" id="MFB9757819.1"/>
    </source>
</evidence>
<name>A0ABV5WB56_9BACI</name>
<dbReference type="InterPro" id="IPR055338">
    <property type="entry name" value="YqfX-like"/>
</dbReference>